<evidence type="ECO:0000259" key="4">
    <source>
        <dbReference type="PROSITE" id="PS50113"/>
    </source>
</evidence>
<dbReference type="Proteomes" id="UP000571554">
    <property type="component" value="Unassembled WGS sequence"/>
</dbReference>
<proteinExistence type="predicted"/>
<dbReference type="RefSeq" id="WP_183726184.1">
    <property type="nucleotide sequence ID" value="NZ_JACHBW010000011.1"/>
</dbReference>
<feature type="domain" description="PAS" evidence="3">
    <location>
        <begin position="147"/>
        <end position="200"/>
    </location>
</feature>
<dbReference type="InterPro" id="IPR035965">
    <property type="entry name" value="PAS-like_dom_sf"/>
</dbReference>
<dbReference type="PROSITE" id="PS50887">
    <property type="entry name" value="GGDEF"/>
    <property type="match status" value="1"/>
</dbReference>
<gene>
    <name evidence="6" type="ORF">F4827_004033</name>
</gene>
<evidence type="ECO:0000256" key="2">
    <source>
        <dbReference type="ARBA" id="ARBA00034247"/>
    </source>
</evidence>
<dbReference type="CDD" id="cd00130">
    <property type="entry name" value="PAS"/>
    <property type="match status" value="1"/>
</dbReference>
<dbReference type="Gene3D" id="3.30.450.20">
    <property type="entry name" value="PAS domain"/>
    <property type="match status" value="1"/>
</dbReference>
<evidence type="ECO:0000259" key="5">
    <source>
        <dbReference type="PROSITE" id="PS50887"/>
    </source>
</evidence>
<dbReference type="InterPro" id="IPR050469">
    <property type="entry name" value="Diguanylate_Cyclase"/>
</dbReference>
<evidence type="ECO:0000313" key="6">
    <source>
        <dbReference type="EMBL" id="MBB6104174.1"/>
    </source>
</evidence>
<dbReference type="NCBIfam" id="TIGR00254">
    <property type="entry name" value="GGDEF"/>
    <property type="match status" value="1"/>
</dbReference>
<dbReference type="NCBIfam" id="TIGR00229">
    <property type="entry name" value="sensory_box"/>
    <property type="match status" value="1"/>
</dbReference>
<comment type="catalytic activity">
    <reaction evidence="2">
        <text>2 GTP = 3',3'-c-di-GMP + 2 diphosphate</text>
        <dbReference type="Rhea" id="RHEA:24898"/>
        <dbReference type="ChEBI" id="CHEBI:33019"/>
        <dbReference type="ChEBI" id="CHEBI:37565"/>
        <dbReference type="ChEBI" id="CHEBI:58805"/>
        <dbReference type="EC" id="2.7.7.65"/>
    </reaction>
</comment>
<dbReference type="PROSITE" id="PS50113">
    <property type="entry name" value="PAC"/>
    <property type="match status" value="1"/>
</dbReference>
<feature type="domain" description="PAC" evidence="4">
    <location>
        <begin position="229"/>
        <end position="281"/>
    </location>
</feature>
<dbReference type="SUPFAM" id="SSF55073">
    <property type="entry name" value="Nucleotide cyclase"/>
    <property type="match status" value="1"/>
</dbReference>
<dbReference type="GO" id="GO:0005886">
    <property type="term" value="C:plasma membrane"/>
    <property type="evidence" value="ECO:0007669"/>
    <property type="project" value="TreeGrafter"/>
</dbReference>
<comment type="caution">
    <text evidence="6">The sequence shown here is derived from an EMBL/GenBank/DDBJ whole genome shotgun (WGS) entry which is preliminary data.</text>
</comment>
<dbReference type="SUPFAM" id="SSF55785">
    <property type="entry name" value="PYP-like sensor domain (PAS domain)"/>
    <property type="match status" value="1"/>
</dbReference>
<keyword evidence="7" id="KW-1185">Reference proteome</keyword>
<dbReference type="PROSITE" id="PS50112">
    <property type="entry name" value="PAS"/>
    <property type="match status" value="1"/>
</dbReference>
<dbReference type="PANTHER" id="PTHR45138:SF9">
    <property type="entry name" value="DIGUANYLATE CYCLASE DGCM-RELATED"/>
    <property type="match status" value="1"/>
</dbReference>
<dbReference type="InterPro" id="IPR043128">
    <property type="entry name" value="Rev_trsase/Diguanyl_cyclase"/>
</dbReference>
<organism evidence="6 7">
    <name type="scientific">Paraburkholderia bannensis</name>
    <dbReference type="NCBI Taxonomy" id="765414"/>
    <lineage>
        <taxon>Bacteria</taxon>
        <taxon>Pseudomonadati</taxon>
        <taxon>Pseudomonadota</taxon>
        <taxon>Betaproteobacteria</taxon>
        <taxon>Burkholderiales</taxon>
        <taxon>Burkholderiaceae</taxon>
        <taxon>Paraburkholderia</taxon>
    </lineage>
</organism>
<dbReference type="Gene3D" id="3.30.70.270">
    <property type="match status" value="1"/>
</dbReference>
<dbReference type="FunFam" id="3.30.70.270:FF:000001">
    <property type="entry name" value="Diguanylate cyclase domain protein"/>
    <property type="match status" value="1"/>
</dbReference>
<feature type="domain" description="GGDEF" evidence="5">
    <location>
        <begin position="309"/>
        <end position="442"/>
    </location>
</feature>
<dbReference type="GO" id="GO:0006355">
    <property type="term" value="P:regulation of DNA-templated transcription"/>
    <property type="evidence" value="ECO:0007669"/>
    <property type="project" value="InterPro"/>
</dbReference>
<evidence type="ECO:0000256" key="1">
    <source>
        <dbReference type="ARBA" id="ARBA00012528"/>
    </source>
</evidence>
<dbReference type="Pfam" id="PF00990">
    <property type="entry name" value="GGDEF"/>
    <property type="match status" value="1"/>
</dbReference>
<dbReference type="InterPro" id="IPR000014">
    <property type="entry name" value="PAS"/>
</dbReference>
<dbReference type="PANTHER" id="PTHR45138">
    <property type="entry name" value="REGULATORY COMPONENTS OF SENSORY TRANSDUCTION SYSTEM"/>
    <property type="match status" value="1"/>
</dbReference>
<dbReference type="InterPro" id="IPR000700">
    <property type="entry name" value="PAS-assoc_C"/>
</dbReference>
<name>A0A7W9WU16_9BURK</name>
<accession>A0A7W9WU16</accession>
<protein>
    <recommendedName>
        <fullName evidence="1">diguanylate cyclase</fullName>
        <ecNumber evidence="1">2.7.7.65</ecNumber>
    </recommendedName>
</protein>
<dbReference type="GO" id="GO:0052621">
    <property type="term" value="F:diguanylate cyclase activity"/>
    <property type="evidence" value="ECO:0007669"/>
    <property type="project" value="UniProtKB-EC"/>
</dbReference>
<dbReference type="SMART" id="SM00267">
    <property type="entry name" value="GGDEF"/>
    <property type="match status" value="1"/>
</dbReference>
<dbReference type="EMBL" id="JACHBW010000011">
    <property type="protein sequence ID" value="MBB6104174.1"/>
    <property type="molecule type" value="Genomic_DNA"/>
</dbReference>
<reference evidence="6 7" key="1">
    <citation type="submission" date="2020-08" db="EMBL/GenBank/DDBJ databases">
        <title>Above-ground endophytic microbial communities from plants in different locations in the United States.</title>
        <authorList>
            <person name="Frank C."/>
        </authorList>
    </citation>
    <scope>NUCLEOTIDE SEQUENCE [LARGE SCALE GENOMIC DNA]</scope>
    <source>
        <strain evidence="6 7">WP4_2_2</strain>
    </source>
</reference>
<dbReference type="GO" id="GO:0043709">
    <property type="term" value="P:cell adhesion involved in single-species biofilm formation"/>
    <property type="evidence" value="ECO:0007669"/>
    <property type="project" value="TreeGrafter"/>
</dbReference>
<dbReference type="InterPro" id="IPR000160">
    <property type="entry name" value="GGDEF_dom"/>
</dbReference>
<dbReference type="GO" id="GO:1902201">
    <property type="term" value="P:negative regulation of bacterial-type flagellum-dependent cell motility"/>
    <property type="evidence" value="ECO:0007669"/>
    <property type="project" value="TreeGrafter"/>
</dbReference>
<evidence type="ECO:0000259" key="3">
    <source>
        <dbReference type="PROSITE" id="PS50112"/>
    </source>
</evidence>
<evidence type="ECO:0000313" key="7">
    <source>
        <dbReference type="Proteomes" id="UP000571554"/>
    </source>
</evidence>
<dbReference type="Pfam" id="PF00989">
    <property type="entry name" value="PAS"/>
    <property type="match status" value="1"/>
</dbReference>
<dbReference type="AlphaFoldDB" id="A0A7W9WU16"/>
<dbReference type="CDD" id="cd01949">
    <property type="entry name" value="GGDEF"/>
    <property type="match status" value="1"/>
</dbReference>
<dbReference type="InterPro" id="IPR013767">
    <property type="entry name" value="PAS_fold"/>
</dbReference>
<dbReference type="EC" id="2.7.7.65" evidence="1"/>
<dbReference type="SMART" id="SM00091">
    <property type="entry name" value="PAS"/>
    <property type="match status" value="1"/>
</dbReference>
<sequence length="442" mass="48819">MTEPPLTSPQQEEDIAVGVAIVRRDGRGELIATTANQHFFKLLLTQQTGPGSFPAPLETLVPPALWPGFHDTLQACFASDAMRGTEHIGTVHTSTQSWRYSLTPLTPLIQPTPPACANDSATPLEILFTTVAIAPPSPRSAAESATNAARYRAVVDSAYDAIVTIDQSHKITLFNRAAENLFGYSAAEILGQRIETLLPETVRAHHSQNVRKFADSPLTELRQMSPPRMDASNSVFGRHRNGSIIPVEIAISKIDVDGHTEFTAVVRDITDRAQLMDRLKKQAVTDALTGLPNRREFLEFVEKMQRTQDALSVFILDIDYFKEINDNYGHHVGDEVLCVLANVGVNQTGEPSLFARWGGEEFVAALPGADAAQAHAIAEQLRQRFERQDFEHDWRVKPIPFTVSIGVVTREAGEHDVEALMKRADRALYRAKKSGRNRVETG</sequence>
<dbReference type="InterPro" id="IPR029787">
    <property type="entry name" value="Nucleotide_cyclase"/>
</dbReference>